<dbReference type="Proteomes" id="UP000799437">
    <property type="component" value="Unassembled WGS sequence"/>
</dbReference>
<evidence type="ECO:0000313" key="4">
    <source>
        <dbReference type="Proteomes" id="UP000799437"/>
    </source>
</evidence>
<dbReference type="PANTHER" id="PTHR45657">
    <property type="entry name" value="CRAL-TRIO DOMAIN-CONTAINING PROTEIN YKL091C-RELATED"/>
    <property type="match status" value="1"/>
</dbReference>
<dbReference type="InterPro" id="IPR011074">
    <property type="entry name" value="CRAL/TRIO_N_dom"/>
</dbReference>
<feature type="compositionally biased region" description="Low complexity" evidence="1">
    <location>
        <begin position="7"/>
        <end position="18"/>
    </location>
</feature>
<dbReference type="InterPro" id="IPR051026">
    <property type="entry name" value="PI/PC_transfer"/>
</dbReference>
<dbReference type="Pfam" id="PF00650">
    <property type="entry name" value="CRAL_TRIO"/>
    <property type="match status" value="1"/>
</dbReference>
<dbReference type="Gene3D" id="1.10.8.20">
    <property type="entry name" value="N-terminal domain of phosphatidylinositol transfer protein sec14p"/>
    <property type="match status" value="1"/>
</dbReference>
<dbReference type="SMART" id="SM01100">
    <property type="entry name" value="CRAL_TRIO_N"/>
    <property type="match status" value="1"/>
</dbReference>
<dbReference type="SUPFAM" id="SSF52087">
    <property type="entry name" value="CRAL/TRIO domain"/>
    <property type="match status" value="1"/>
</dbReference>
<evidence type="ECO:0000313" key="3">
    <source>
        <dbReference type="EMBL" id="KAF2754596.1"/>
    </source>
</evidence>
<name>A0A6A6VXR7_9PEZI</name>
<keyword evidence="4" id="KW-1185">Reference proteome</keyword>
<dbReference type="GeneID" id="54483948"/>
<organism evidence="3 4">
    <name type="scientific">Pseudovirgaria hyperparasitica</name>
    <dbReference type="NCBI Taxonomy" id="470096"/>
    <lineage>
        <taxon>Eukaryota</taxon>
        <taxon>Fungi</taxon>
        <taxon>Dikarya</taxon>
        <taxon>Ascomycota</taxon>
        <taxon>Pezizomycotina</taxon>
        <taxon>Dothideomycetes</taxon>
        <taxon>Dothideomycetes incertae sedis</taxon>
        <taxon>Acrospermales</taxon>
        <taxon>Acrospermaceae</taxon>
        <taxon>Pseudovirgaria</taxon>
    </lineage>
</organism>
<gene>
    <name evidence="3" type="ORF">EJ05DRAFT_469054</name>
</gene>
<dbReference type="PROSITE" id="PS50191">
    <property type="entry name" value="CRAL_TRIO"/>
    <property type="match status" value="1"/>
</dbReference>
<protein>
    <submittedName>
        <fullName evidence="3">CRAL/TRIO domain-containing protein</fullName>
    </submittedName>
</protein>
<reference evidence="3" key="1">
    <citation type="journal article" date="2020" name="Stud. Mycol.">
        <title>101 Dothideomycetes genomes: a test case for predicting lifestyles and emergence of pathogens.</title>
        <authorList>
            <person name="Haridas S."/>
            <person name="Albert R."/>
            <person name="Binder M."/>
            <person name="Bloem J."/>
            <person name="Labutti K."/>
            <person name="Salamov A."/>
            <person name="Andreopoulos B."/>
            <person name="Baker S."/>
            <person name="Barry K."/>
            <person name="Bills G."/>
            <person name="Bluhm B."/>
            <person name="Cannon C."/>
            <person name="Castanera R."/>
            <person name="Culley D."/>
            <person name="Daum C."/>
            <person name="Ezra D."/>
            <person name="Gonzalez J."/>
            <person name="Henrissat B."/>
            <person name="Kuo A."/>
            <person name="Liang C."/>
            <person name="Lipzen A."/>
            <person name="Lutzoni F."/>
            <person name="Magnuson J."/>
            <person name="Mondo S."/>
            <person name="Nolan M."/>
            <person name="Ohm R."/>
            <person name="Pangilinan J."/>
            <person name="Park H.-J."/>
            <person name="Ramirez L."/>
            <person name="Alfaro M."/>
            <person name="Sun H."/>
            <person name="Tritt A."/>
            <person name="Yoshinaga Y."/>
            <person name="Zwiers L.-H."/>
            <person name="Turgeon B."/>
            <person name="Goodwin S."/>
            <person name="Spatafora J."/>
            <person name="Crous P."/>
            <person name="Grigoriev I."/>
        </authorList>
    </citation>
    <scope>NUCLEOTIDE SEQUENCE</scope>
    <source>
        <strain evidence="3">CBS 121739</strain>
    </source>
</reference>
<feature type="domain" description="CRAL-TRIO" evidence="2">
    <location>
        <begin position="187"/>
        <end position="315"/>
    </location>
</feature>
<dbReference type="PANTHER" id="PTHR45657:SF20">
    <property type="entry name" value="CRAL_TRIO DOMAIN PROTEIN (AFU_ORTHOLOGUE AFUA_5G00680)"/>
    <property type="match status" value="1"/>
</dbReference>
<dbReference type="Pfam" id="PF03765">
    <property type="entry name" value="CRAL_TRIO_N"/>
    <property type="match status" value="1"/>
</dbReference>
<sequence>MSAVNSTTTNTTTTTTTTPPARLPDYNEYLTFSSNDEAEKFAILKDRCSEAGLLDRPETLGQKESRAGIYDDVTLLRFLRARKLDVEGAYTQFKDAVAVRRAVGMEDMYDNIDIDEFEETRQLYPYWSGRRSKEGLPLCIWDCSYLTSARMATYRAPLKPPLSLSSTKNENNDVDAKVPPETVRALAVHDSLTRLALPLCSAVQTRPHADLPISSCLYIGDLSSFGLTQAWTLKAYIPHITSLLAAHYPEMLDEVFIVNAPGFFPRVWKWIEGWFDPVTASKLRFLGKEEMGILRERIWEGDLPVRYGGTWEWEHGMGMSLDKEVERRLEWVGERKELPEGPLKWVREDGRDVIVAVGTKKGVRREEIIARLKT</sequence>
<proteinExistence type="predicted"/>
<dbReference type="CDD" id="cd00170">
    <property type="entry name" value="SEC14"/>
    <property type="match status" value="1"/>
</dbReference>
<dbReference type="Gene3D" id="3.40.525.10">
    <property type="entry name" value="CRAL-TRIO lipid binding domain"/>
    <property type="match status" value="1"/>
</dbReference>
<dbReference type="EMBL" id="ML996580">
    <property type="protein sequence ID" value="KAF2754596.1"/>
    <property type="molecule type" value="Genomic_DNA"/>
</dbReference>
<dbReference type="InterPro" id="IPR036273">
    <property type="entry name" value="CRAL/TRIO_N_dom_sf"/>
</dbReference>
<feature type="region of interest" description="Disordered" evidence="1">
    <location>
        <begin position="1"/>
        <end position="22"/>
    </location>
</feature>
<dbReference type="InterPro" id="IPR001251">
    <property type="entry name" value="CRAL-TRIO_dom"/>
</dbReference>
<dbReference type="OrthoDB" id="30289at2759"/>
<evidence type="ECO:0000256" key="1">
    <source>
        <dbReference type="SAM" id="MobiDB-lite"/>
    </source>
</evidence>
<dbReference type="RefSeq" id="XP_033597047.1">
    <property type="nucleotide sequence ID" value="XM_033742894.1"/>
</dbReference>
<dbReference type="AlphaFoldDB" id="A0A6A6VXR7"/>
<dbReference type="InterPro" id="IPR036865">
    <property type="entry name" value="CRAL-TRIO_dom_sf"/>
</dbReference>
<accession>A0A6A6VXR7</accession>
<dbReference type="SUPFAM" id="SSF46938">
    <property type="entry name" value="CRAL/TRIO N-terminal domain"/>
    <property type="match status" value="1"/>
</dbReference>
<evidence type="ECO:0000259" key="2">
    <source>
        <dbReference type="PROSITE" id="PS50191"/>
    </source>
</evidence>